<evidence type="ECO:0000313" key="2">
    <source>
        <dbReference type="EMBL" id="AZN29386.1"/>
    </source>
</evidence>
<name>A0A3S8Z7U0_9ACTO</name>
<dbReference type="InterPro" id="IPR041657">
    <property type="entry name" value="HTH_17"/>
</dbReference>
<dbReference type="Proteomes" id="UP000270021">
    <property type="component" value="Chromosome"/>
</dbReference>
<dbReference type="InterPro" id="IPR010093">
    <property type="entry name" value="SinI_DNA-bd"/>
</dbReference>
<evidence type="ECO:0000313" key="3">
    <source>
        <dbReference type="Proteomes" id="UP000270021"/>
    </source>
</evidence>
<dbReference type="EMBL" id="CP034438">
    <property type="protein sequence ID" value="AZN29386.1"/>
    <property type="molecule type" value="Genomic_DNA"/>
</dbReference>
<gene>
    <name evidence="2" type="ORF">EJO69_02975</name>
</gene>
<dbReference type="KEGG" id="fsl:EJO69_02975"/>
<dbReference type="Pfam" id="PF12728">
    <property type="entry name" value="HTH_17"/>
    <property type="match status" value="1"/>
</dbReference>
<dbReference type="NCBIfam" id="TIGR01764">
    <property type="entry name" value="excise"/>
    <property type="match status" value="1"/>
</dbReference>
<keyword evidence="3" id="KW-1185">Reference proteome</keyword>
<feature type="domain" description="Helix-turn-helix" evidence="1">
    <location>
        <begin position="21"/>
        <end position="71"/>
    </location>
</feature>
<dbReference type="OrthoDB" id="9806039at2"/>
<reference evidence="2 3" key="1">
    <citation type="submission" date="2018-12" db="EMBL/GenBank/DDBJ databases">
        <title>Complete genome sequence of Flaviflexus salsibiostraticola KCTC 33148.</title>
        <authorList>
            <person name="Bae J.-W."/>
        </authorList>
    </citation>
    <scope>NUCLEOTIDE SEQUENCE [LARGE SCALE GENOMIC DNA]</scope>
    <source>
        <strain evidence="2 3">KCTC 33148</strain>
    </source>
</reference>
<dbReference type="GO" id="GO:0003677">
    <property type="term" value="F:DNA binding"/>
    <property type="evidence" value="ECO:0007669"/>
    <property type="project" value="UniProtKB-KW"/>
</dbReference>
<organism evidence="2 3">
    <name type="scientific">Flaviflexus salsibiostraticola</name>
    <dbReference type="NCBI Taxonomy" id="1282737"/>
    <lineage>
        <taxon>Bacteria</taxon>
        <taxon>Bacillati</taxon>
        <taxon>Actinomycetota</taxon>
        <taxon>Actinomycetes</taxon>
        <taxon>Actinomycetales</taxon>
        <taxon>Actinomycetaceae</taxon>
        <taxon>Flaviflexus</taxon>
    </lineage>
</organism>
<dbReference type="AlphaFoldDB" id="A0A3S8Z7U0"/>
<protein>
    <submittedName>
        <fullName evidence="2">DNA-binding protein</fullName>
    </submittedName>
</protein>
<evidence type="ECO:0000259" key="1">
    <source>
        <dbReference type="Pfam" id="PF12728"/>
    </source>
</evidence>
<keyword evidence="2" id="KW-0238">DNA-binding</keyword>
<sequence>MTMTNIHQPGERAVHHDAPRLYTLDEAGQVLRVSKWTVQRLIQRELLGSVKVGVRTLVPAEDIERYIAEQSTGRIRGGFHG</sequence>
<proteinExistence type="predicted"/>
<accession>A0A3S8Z7U0</accession>